<dbReference type="PROSITE" id="PS00636">
    <property type="entry name" value="DNAJ_1"/>
    <property type="match status" value="1"/>
</dbReference>
<reference evidence="3 4" key="1">
    <citation type="journal article" date="2015" name="Genome Biol. Evol.">
        <title>Phylogenomic analyses indicate that early fungi evolved digesting cell walls of algal ancestors of land plants.</title>
        <authorList>
            <person name="Chang Y."/>
            <person name="Wang S."/>
            <person name="Sekimoto S."/>
            <person name="Aerts A.L."/>
            <person name="Choi C."/>
            <person name="Clum A."/>
            <person name="LaButti K.M."/>
            <person name="Lindquist E.A."/>
            <person name="Yee Ngan C."/>
            <person name="Ohm R.A."/>
            <person name="Salamov A.A."/>
            <person name="Grigoriev I.V."/>
            <person name="Spatafora J.W."/>
            <person name="Berbee M.L."/>
        </authorList>
    </citation>
    <scope>NUCLEOTIDE SEQUENCE [LARGE SCALE GENOMIC DNA]</scope>
    <source>
        <strain evidence="3 4">NRRL 28638</strain>
    </source>
</reference>
<evidence type="ECO:0000256" key="1">
    <source>
        <dbReference type="SAM" id="MobiDB-lite"/>
    </source>
</evidence>
<dbReference type="OMA" id="FPTWREY"/>
<evidence type="ECO:0000313" key="4">
    <source>
        <dbReference type="Proteomes" id="UP000070444"/>
    </source>
</evidence>
<organism evidence="3 4">
    <name type="scientific">Conidiobolus coronatus (strain ATCC 28846 / CBS 209.66 / NRRL 28638)</name>
    <name type="common">Delacroixia coronata</name>
    <dbReference type="NCBI Taxonomy" id="796925"/>
    <lineage>
        <taxon>Eukaryota</taxon>
        <taxon>Fungi</taxon>
        <taxon>Fungi incertae sedis</taxon>
        <taxon>Zoopagomycota</taxon>
        <taxon>Entomophthoromycotina</taxon>
        <taxon>Entomophthoromycetes</taxon>
        <taxon>Entomophthorales</taxon>
        <taxon>Ancylistaceae</taxon>
        <taxon>Conidiobolus</taxon>
    </lineage>
</organism>
<name>A0A137PF43_CONC2</name>
<dbReference type="InterPro" id="IPR036869">
    <property type="entry name" value="J_dom_sf"/>
</dbReference>
<feature type="compositionally biased region" description="Basic and acidic residues" evidence="1">
    <location>
        <begin position="254"/>
        <end position="266"/>
    </location>
</feature>
<accession>A0A137PF43</accession>
<dbReference type="SUPFAM" id="SSF46565">
    <property type="entry name" value="Chaperone J-domain"/>
    <property type="match status" value="1"/>
</dbReference>
<feature type="domain" description="J" evidence="2">
    <location>
        <begin position="14"/>
        <end position="84"/>
    </location>
</feature>
<dbReference type="SMART" id="SM00271">
    <property type="entry name" value="DnaJ"/>
    <property type="match status" value="1"/>
</dbReference>
<dbReference type="InterPro" id="IPR018253">
    <property type="entry name" value="DnaJ_domain_CS"/>
</dbReference>
<dbReference type="EMBL" id="KQ964434">
    <property type="protein sequence ID" value="KXN73597.1"/>
    <property type="molecule type" value="Genomic_DNA"/>
</dbReference>
<dbReference type="InterPro" id="IPR001623">
    <property type="entry name" value="DnaJ_domain"/>
</dbReference>
<dbReference type="InterPro" id="IPR052594">
    <property type="entry name" value="J_domain-containing_protein"/>
</dbReference>
<dbReference type="OrthoDB" id="110024at2759"/>
<dbReference type="Gene3D" id="1.10.287.110">
    <property type="entry name" value="DnaJ domain"/>
    <property type="match status" value="1"/>
</dbReference>
<dbReference type="Proteomes" id="UP000070444">
    <property type="component" value="Unassembled WGS sequence"/>
</dbReference>
<proteinExistence type="predicted"/>
<evidence type="ECO:0000259" key="2">
    <source>
        <dbReference type="PROSITE" id="PS50076"/>
    </source>
</evidence>
<sequence>MNLEELDKLMEVSNLYEILGIEKDASSANIKKNYYKLALKYHPDKLPHADEYVKGEASKYFNRVQIAYNILSDKERRARYDTTGVVPEFEGESGDSDLTTNPINEEDIKNFAKEYLDSEQEVQDLIALNEQFEGDINEIMIRAILRENEDEDKVVQIIKDAIEAGKTEEYPKFKSSLTAVQKLKRKRAADREKKQFSKGKNKKEKSPDIGELYQMILAKKEKRGSSFLDDLEARYCKPKKGKKESVPTDAEIDEIVKKNKQKEGAKTKKGNKASNTEVIEIFEEDDQLGSVKGKRGKKGNKTSNTEVIEIIDENDQKSNSKSRKSKRNNKSSNAEVIEIN</sequence>
<keyword evidence="4" id="KW-1185">Reference proteome</keyword>
<dbReference type="PANTHER" id="PTHR44144:SF1">
    <property type="entry name" value="DNAJ HOMOLOG SUBFAMILY C MEMBER 9"/>
    <property type="match status" value="1"/>
</dbReference>
<dbReference type="PRINTS" id="PR00625">
    <property type="entry name" value="JDOMAIN"/>
</dbReference>
<feature type="region of interest" description="Disordered" evidence="1">
    <location>
        <begin position="238"/>
        <end position="340"/>
    </location>
</feature>
<dbReference type="GO" id="GO:0005634">
    <property type="term" value="C:nucleus"/>
    <property type="evidence" value="ECO:0007669"/>
    <property type="project" value="TreeGrafter"/>
</dbReference>
<gene>
    <name evidence="3" type="ORF">CONCODRAFT_55309</name>
</gene>
<dbReference type="STRING" id="796925.A0A137PF43"/>
<dbReference type="CDD" id="cd06257">
    <property type="entry name" value="DnaJ"/>
    <property type="match status" value="1"/>
</dbReference>
<dbReference type="AlphaFoldDB" id="A0A137PF43"/>
<dbReference type="PROSITE" id="PS50076">
    <property type="entry name" value="DNAJ_2"/>
    <property type="match status" value="1"/>
</dbReference>
<feature type="compositionally biased region" description="Basic residues" evidence="1">
    <location>
        <begin position="320"/>
        <end position="329"/>
    </location>
</feature>
<dbReference type="GO" id="GO:0005737">
    <property type="term" value="C:cytoplasm"/>
    <property type="evidence" value="ECO:0007669"/>
    <property type="project" value="TreeGrafter"/>
</dbReference>
<dbReference type="Pfam" id="PF00226">
    <property type="entry name" value="DnaJ"/>
    <property type="match status" value="1"/>
</dbReference>
<dbReference type="Pfam" id="PF23302">
    <property type="entry name" value="HTH_DNAJC9"/>
    <property type="match status" value="1"/>
</dbReference>
<protein>
    <submittedName>
        <fullName evidence="3">DnaJ-domain-containing protein</fullName>
    </submittedName>
</protein>
<dbReference type="GO" id="GO:0031072">
    <property type="term" value="F:heat shock protein binding"/>
    <property type="evidence" value="ECO:0007669"/>
    <property type="project" value="TreeGrafter"/>
</dbReference>
<dbReference type="InterPro" id="IPR056453">
    <property type="entry name" value="HTH_DNAJC9"/>
</dbReference>
<evidence type="ECO:0000313" key="3">
    <source>
        <dbReference type="EMBL" id="KXN73597.1"/>
    </source>
</evidence>
<feature type="region of interest" description="Disordered" evidence="1">
    <location>
        <begin position="184"/>
        <end position="206"/>
    </location>
</feature>
<dbReference type="PANTHER" id="PTHR44144">
    <property type="entry name" value="DNAJ HOMOLOG SUBFAMILY C MEMBER 9"/>
    <property type="match status" value="1"/>
</dbReference>